<dbReference type="InterPro" id="IPR013230">
    <property type="entry name" value="Peptidase_M15A_C"/>
</dbReference>
<feature type="domain" description="Peptidase M15A C-terminal" evidence="1">
    <location>
        <begin position="6"/>
        <end position="110"/>
    </location>
</feature>
<protein>
    <submittedName>
        <fullName evidence="2">Peptidase M15A protein</fullName>
    </submittedName>
</protein>
<name>A0A1J0GV68_9CAUD</name>
<dbReference type="InterPro" id="IPR009045">
    <property type="entry name" value="Zn_M74/Hedgehog-like"/>
</dbReference>
<sequence>MNVWPNFTDLELNCRCCGEANPNLEFVELMDIIQDMRTELGFPFAISSGYRCSDHPEEAKKKKPGQHNIAAVDIKVDRERAHQVLELAFKKGFTGIGVNQKGNARFIHLDMREFKTVWSY</sequence>
<dbReference type="SUPFAM" id="SSF55166">
    <property type="entry name" value="Hedgehog/DD-peptidase"/>
    <property type="match status" value="1"/>
</dbReference>
<dbReference type="Proteomes" id="UP000225978">
    <property type="component" value="Segment"/>
</dbReference>
<organism evidence="2 3">
    <name type="scientific">Vibrio phage vB_VspP_pVa5</name>
    <dbReference type="NCBI Taxonomy" id="1913109"/>
    <lineage>
        <taxon>Viruses</taxon>
        <taxon>Duplodnaviria</taxon>
        <taxon>Heunggongvirae</taxon>
        <taxon>Uroviricota</taxon>
        <taxon>Caudoviricetes</taxon>
        <taxon>Schitoviridae</taxon>
        <taxon>Pontosvirinae</taxon>
        <taxon>Galateavirus</taxon>
        <taxon>Galateavirus PVA5</taxon>
    </lineage>
</organism>
<accession>A0A1J0GV68</accession>
<gene>
    <name evidence="2" type="ORF">vBVspPpVa5_0014</name>
</gene>
<evidence type="ECO:0000313" key="3">
    <source>
        <dbReference type="Proteomes" id="UP000225978"/>
    </source>
</evidence>
<proteinExistence type="predicted"/>
<evidence type="ECO:0000259" key="1">
    <source>
        <dbReference type="Pfam" id="PF08291"/>
    </source>
</evidence>
<dbReference type="EMBL" id="KX889068">
    <property type="protein sequence ID" value="APC46067.1"/>
    <property type="molecule type" value="Genomic_DNA"/>
</dbReference>
<dbReference type="Gene3D" id="3.30.1380.10">
    <property type="match status" value="1"/>
</dbReference>
<reference evidence="2 3" key="1">
    <citation type="journal article" date="2017" name="Viruses">
        <title>Stumbling across the Same Phage: Comparative Genomics of Widespread Temperate Phages Infecting the Fish Pathogen Vibrio anguillarum.</title>
        <authorList>
            <person name="Kalatzis P.G."/>
            <person name="Rorbo N.I."/>
            <person name="Castillo D."/>
            <person name="Mauritzen J.J."/>
            <person name="Jorgensen J."/>
            <person name="Kokkari C."/>
            <person name="Zhang F."/>
            <person name="Katharios P."/>
            <person name="Middelboe M."/>
        </authorList>
    </citation>
    <scope>NUCLEOTIDE SEQUENCE [LARGE SCALE GENOMIC DNA]</scope>
</reference>
<keyword evidence="3" id="KW-1185">Reference proteome</keyword>
<evidence type="ECO:0000313" key="2">
    <source>
        <dbReference type="EMBL" id="APC46067.1"/>
    </source>
</evidence>
<dbReference type="Pfam" id="PF08291">
    <property type="entry name" value="Peptidase_M15_3"/>
    <property type="match status" value="1"/>
</dbReference>